<dbReference type="InterPro" id="IPR008918">
    <property type="entry name" value="HhH2"/>
</dbReference>
<dbReference type="PRINTS" id="PR00868">
    <property type="entry name" value="DNAPOLI"/>
</dbReference>
<dbReference type="FunFam" id="1.10.150.20:FF:000003">
    <property type="entry name" value="DNA polymerase I"/>
    <property type="match status" value="1"/>
</dbReference>
<comment type="function">
    <text evidence="15">In addition to polymerase activity, this DNA polymerase exhibits 5'-3' exonuclease activity.</text>
</comment>
<dbReference type="Gene3D" id="3.30.70.370">
    <property type="match status" value="1"/>
</dbReference>
<evidence type="ECO:0000259" key="16">
    <source>
        <dbReference type="SMART" id="SM00475"/>
    </source>
</evidence>
<dbReference type="EC" id="2.7.7.7" evidence="14 15"/>
<evidence type="ECO:0000256" key="8">
    <source>
        <dbReference type="ARBA" id="ARBA00022839"/>
    </source>
</evidence>
<name>A0A7J5BDX0_9MICO</name>
<dbReference type="PROSITE" id="PS00447">
    <property type="entry name" value="DNA_POLYMERASE_A"/>
    <property type="match status" value="1"/>
</dbReference>
<reference evidence="18 19" key="1">
    <citation type="submission" date="2019-09" db="EMBL/GenBank/DDBJ databases">
        <title>Phylogeny of genus Pseudoclavibacter and closely related genus.</title>
        <authorList>
            <person name="Li Y."/>
        </authorList>
    </citation>
    <scope>NUCLEOTIDE SEQUENCE [LARGE SCALE GENOMIC DNA]</scope>
    <source>
        <strain evidence="18 19">KCTC 13959</strain>
    </source>
</reference>
<comment type="catalytic activity">
    <reaction evidence="12 15">
        <text>DNA(n) + a 2'-deoxyribonucleoside 5'-triphosphate = DNA(n+1) + diphosphate</text>
        <dbReference type="Rhea" id="RHEA:22508"/>
        <dbReference type="Rhea" id="RHEA-COMP:17339"/>
        <dbReference type="Rhea" id="RHEA-COMP:17340"/>
        <dbReference type="ChEBI" id="CHEBI:33019"/>
        <dbReference type="ChEBI" id="CHEBI:61560"/>
        <dbReference type="ChEBI" id="CHEBI:173112"/>
        <dbReference type="EC" id="2.7.7.7"/>
    </reaction>
</comment>
<evidence type="ECO:0000256" key="1">
    <source>
        <dbReference type="ARBA" id="ARBA00007705"/>
    </source>
</evidence>
<dbReference type="SUPFAM" id="SSF53098">
    <property type="entry name" value="Ribonuclease H-like"/>
    <property type="match status" value="1"/>
</dbReference>
<keyword evidence="6 15" id="KW-0227">DNA damage</keyword>
<gene>
    <name evidence="15 18" type="primary">polA</name>
    <name evidence="18" type="ORF">F8O05_04765</name>
</gene>
<comment type="function">
    <text evidence="13">In addition to polymerase activity, this DNA polymerase exhibits 3'-5' and 5'-3' exonuclease activity.</text>
</comment>
<evidence type="ECO:0000256" key="11">
    <source>
        <dbReference type="ARBA" id="ARBA00023204"/>
    </source>
</evidence>
<dbReference type="FunFam" id="1.10.150.20:FF:000002">
    <property type="entry name" value="DNA polymerase I"/>
    <property type="match status" value="1"/>
</dbReference>
<keyword evidence="4 15" id="KW-0235">DNA replication</keyword>
<evidence type="ECO:0000256" key="15">
    <source>
        <dbReference type="RuleBase" id="RU004460"/>
    </source>
</evidence>
<evidence type="ECO:0000256" key="14">
    <source>
        <dbReference type="NCBIfam" id="TIGR00593"/>
    </source>
</evidence>
<dbReference type="Gene3D" id="1.10.150.20">
    <property type="entry name" value="5' to 3' exonuclease, C-terminal subdomain"/>
    <property type="match status" value="2"/>
</dbReference>
<dbReference type="AlphaFoldDB" id="A0A7J5BDX0"/>
<dbReference type="GO" id="GO:0006302">
    <property type="term" value="P:double-strand break repair"/>
    <property type="evidence" value="ECO:0007669"/>
    <property type="project" value="TreeGrafter"/>
</dbReference>
<organism evidence="18 19">
    <name type="scientific">Gulosibacter chungangensis</name>
    <dbReference type="NCBI Taxonomy" id="979746"/>
    <lineage>
        <taxon>Bacteria</taxon>
        <taxon>Bacillati</taxon>
        <taxon>Actinomycetota</taxon>
        <taxon>Actinomycetes</taxon>
        <taxon>Micrococcales</taxon>
        <taxon>Microbacteriaceae</taxon>
        <taxon>Gulosibacter</taxon>
    </lineage>
</organism>
<dbReference type="Gene3D" id="3.40.50.1010">
    <property type="entry name" value="5'-nuclease"/>
    <property type="match status" value="1"/>
</dbReference>
<dbReference type="InterPro" id="IPR002421">
    <property type="entry name" value="5-3_exonuclease"/>
</dbReference>
<keyword evidence="7 15" id="KW-0378">Hydrolase</keyword>
<keyword evidence="8 15" id="KW-0269">Exonuclease</keyword>
<dbReference type="RefSeq" id="WP_158051756.1">
    <property type="nucleotide sequence ID" value="NZ_WBKB01000002.1"/>
</dbReference>
<keyword evidence="9 15" id="KW-0239">DNA-directed DNA polymerase</keyword>
<dbReference type="InterPro" id="IPR001098">
    <property type="entry name" value="DNA-dir_DNA_pol_A_palm_dom"/>
</dbReference>
<dbReference type="SUPFAM" id="SSF47807">
    <property type="entry name" value="5' to 3' exonuclease, C-terminal subdomain"/>
    <property type="match status" value="1"/>
</dbReference>
<evidence type="ECO:0000256" key="5">
    <source>
        <dbReference type="ARBA" id="ARBA00022722"/>
    </source>
</evidence>
<evidence type="ECO:0000256" key="10">
    <source>
        <dbReference type="ARBA" id="ARBA00023125"/>
    </source>
</evidence>
<evidence type="ECO:0000256" key="9">
    <source>
        <dbReference type="ARBA" id="ARBA00022932"/>
    </source>
</evidence>
<dbReference type="SUPFAM" id="SSF88723">
    <property type="entry name" value="PIN domain-like"/>
    <property type="match status" value="1"/>
</dbReference>
<dbReference type="InterPro" id="IPR043502">
    <property type="entry name" value="DNA/RNA_pol_sf"/>
</dbReference>
<dbReference type="NCBIfam" id="TIGR00593">
    <property type="entry name" value="pola"/>
    <property type="match status" value="1"/>
</dbReference>
<evidence type="ECO:0000256" key="12">
    <source>
        <dbReference type="ARBA" id="ARBA00049244"/>
    </source>
</evidence>
<dbReference type="GO" id="GO:0003887">
    <property type="term" value="F:DNA-directed DNA polymerase activity"/>
    <property type="evidence" value="ECO:0007669"/>
    <property type="project" value="UniProtKB-UniRule"/>
</dbReference>
<keyword evidence="5" id="KW-0540">Nuclease</keyword>
<dbReference type="InterPro" id="IPR036397">
    <property type="entry name" value="RNaseH_sf"/>
</dbReference>
<dbReference type="FunFam" id="3.40.50.1010:FF:000001">
    <property type="entry name" value="DNA polymerase I"/>
    <property type="match status" value="1"/>
</dbReference>
<dbReference type="InterPro" id="IPR029060">
    <property type="entry name" value="PIN-like_dom_sf"/>
</dbReference>
<dbReference type="InterPro" id="IPR018320">
    <property type="entry name" value="DNA_polymerase_1"/>
</dbReference>
<keyword evidence="3 15" id="KW-0548">Nucleotidyltransferase</keyword>
<keyword evidence="19" id="KW-1185">Reference proteome</keyword>
<dbReference type="Gene3D" id="3.30.420.10">
    <property type="entry name" value="Ribonuclease H-like superfamily/Ribonuclease H"/>
    <property type="match status" value="1"/>
</dbReference>
<keyword evidence="2 15" id="KW-0808">Transferase</keyword>
<dbReference type="Pfam" id="PF02739">
    <property type="entry name" value="5_3_exonuc_N"/>
    <property type="match status" value="1"/>
</dbReference>
<evidence type="ECO:0000256" key="2">
    <source>
        <dbReference type="ARBA" id="ARBA00022679"/>
    </source>
</evidence>
<proteinExistence type="inferred from homology"/>
<evidence type="ECO:0000256" key="3">
    <source>
        <dbReference type="ARBA" id="ARBA00022695"/>
    </source>
</evidence>
<dbReference type="SMART" id="SM00475">
    <property type="entry name" value="53EXOc"/>
    <property type="match status" value="1"/>
</dbReference>
<dbReference type="Proteomes" id="UP000433493">
    <property type="component" value="Unassembled WGS sequence"/>
</dbReference>
<dbReference type="GO" id="GO:0008409">
    <property type="term" value="F:5'-3' exonuclease activity"/>
    <property type="evidence" value="ECO:0007669"/>
    <property type="project" value="UniProtKB-UniRule"/>
</dbReference>
<evidence type="ECO:0000256" key="13">
    <source>
        <dbReference type="ARBA" id="ARBA00053603"/>
    </source>
</evidence>
<evidence type="ECO:0000256" key="4">
    <source>
        <dbReference type="ARBA" id="ARBA00022705"/>
    </source>
</evidence>
<dbReference type="InterPro" id="IPR012337">
    <property type="entry name" value="RNaseH-like_sf"/>
</dbReference>
<dbReference type="Pfam" id="PF00476">
    <property type="entry name" value="DNA_pol_A"/>
    <property type="match status" value="1"/>
</dbReference>
<dbReference type="SUPFAM" id="SSF56672">
    <property type="entry name" value="DNA/RNA polymerases"/>
    <property type="match status" value="1"/>
</dbReference>
<protein>
    <recommendedName>
        <fullName evidence="14 15">DNA polymerase I</fullName>
        <ecNumber evidence="14 15">2.7.7.7</ecNumber>
    </recommendedName>
</protein>
<accession>A0A7J5BDX0</accession>
<dbReference type="InterPro" id="IPR020045">
    <property type="entry name" value="DNA_polI_H3TH"/>
</dbReference>
<dbReference type="CDD" id="cd09859">
    <property type="entry name" value="PIN_53EXO"/>
    <property type="match status" value="1"/>
</dbReference>
<evidence type="ECO:0000313" key="18">
    <source>
        <dbReference type="EMBL" id="KAB1644252.1"/>
    </source>
</evidence>
<dbReference type="OrthoDB" id="9806424at2"/>
<comment type="similarity">
    <text evidence="1 15">Belongs to the DNA polymerase type-A family.</text>
</comment>
<dbReference type="InterPro" id="IPR019760">
    <property type="entry name" value="DNA-dir_DNA_pol_A_CS"/>
</dbReference>
<sequence>MVIDGHSLAFRAFFALPTDSFVNSEGQHTNAIHGFISMLLSLLRDHNPSHIAVAFDAGSKSFRNREFEDYKGGRDETPPEFKGQIELLQESLSAMGITWMQKDDFEADDILATLASQGEHAGYDVLVVSGDRDAIQLVNEETTLLYPSVQGVSKLTRYTPEAVFEKYGVYPQQYPELAAMVGEKADNLPGIPKVGPKTAAKWIAQFGSLDEILARQDELTGKVGESFREHRENAVRNRKLNRLLTDVELPHGPNDLTIRPIDVDAVRDIFTRLQFRTLQDRVLKLATERDGAVVTADTSSVLDEVTLLDALEGDALAAWLEQAEKSAPEGLGITIDFVDGQFTEAGIASATEAARIVAGADNTAFFDWLKSDAPKLTFEGKDLYKQALTAGIDIGGAIIDGKVAAFLVNPTGVPKRLAELVQQYLGETLPETDPNQLISLEEEATNFTASDAWFTKRATQAAIDRLPEVTKPVFFDIESPLVTILGDMEHTGIAIDSELLSELSAAQGEQIAKYEAEAFSAVGGERFNLGSPKQLQTVLFEQLNMPKTRRTKTGYSTDAQALEELEQKNPHPFLGALRHHRDATKLKQIMDSLIKAVADDGRIHTTYQQTAAATGRLASTDPNLQNIPIRSLEGQRIREAFVTSGDYVELLTADYSQIEMRIMAHLSGDESLIDAFNRHEDTHRYVGSQVFGVAPDAVTPEMRTKVKAMSYGLVYGLSAFGLSKQLGISQGEAKDLMTEYFGRFGKVRDYLRDSVAKAKEDGYTETIFGRRRPFPDLNSNNRVARQNAERAALNAPIQGSAADIIKLAMIKVDERMRAEGLRSRMLLQVHDELVFEVVDGEFDALEQLVRDAMANAAELSVPLDVSVGRGKNWQTAGH</sequence>
<feature type="domain" description="DNA-directed DNA polymerase family A palm" evidence="17">
    <location>
        <begin position="634"/>
        <end position="841"/>
    </location>
</feature>
<dbReference type="InterPro" id="IPR036279">
    <property type="entry name" value="5-3_exonuclease_C_sf"/>
</dbReference>
<dbReference type="SMART" id="SM00482">
    <property type="entry name" value="POLAc"/>
    <property type="match status" value="1"/>
</dbReference>
<comment type="caution">
    <text evidence="18">The sequence shown here is derived from an EMBL/GenBank/DDBJ whole genome shotgun (WGS) entry which is preliminary data.</text>
</comment>
<dbReference type="PANTHER" id="PTHR10133">
    <property type="entry name" value="DNA POLYMERASE I"/>
    <property type="match status" value="1"/>
</dbReference>
<evidence type="ECO:0000259" key="17">
    <source>
        <dbReference type="SMART" id="SM00482"/>
    </source>
</evidence>
<dbReference type="GO" id="GO:0003677">
    <property type="term" value="F:DNA binding"/>
    <property type="evidence" value="ECO:0007669"/>
    <property type="project" value="UniProtKB-UniRule"/>
</dbReference>
<dbReference type="NCBIfam" id="NF004397">
    <property type="entry name" value="PRK05755.1"/>
    <property type="match status" value="1"/>
</dbReference>
<dbReference type="CDD" id="cd08637">
    <property type="entry name" value="DNA_pol_A_pol_I_C"/>
    <property type="match status" value="1"/>
</dbReference>
<dbReference type="Gene3D" id="1.20.1060.10">
    <property type="entry name" value="Taq DNA Polymerase, Chain T, domain 4"/>
    <property type="match status" value="1"/>
</dbReference>
<dbReference type="PANTHER" id="PTHR10133:SF27">
    <property type="entry name" value="DNA POLYMERASE NU"/>
    <property type="match status" value="1"/>
</dbReference>
<keyword evidence="11 15" id="KW-0234">DNA repair</keyword>
<dbReference type="SMART" id="SM00279">
    <property type="entry name" value="HhH2"/>
    <property type="match status" value="1"/>
</dbReference>
<evidence type="ECO:0000256" key="7">
    <source>
        <dbReference type="ARBA" id="ARBA00022801"/>
    </source>
</evidence>
<evidence type="ECO:0000256" key="6">
    <source>
        <dbReference type="ARBA" id="ARBA00022763"/>
    </source>
</evidence>
<dbReference type="InterPro" id="IPR020046">
    <property type="entry name" value="5-3_exonucl_a-hlix_arch_N"/>
</dbReference>
<dbReference type="Pfam" id="PF01367">
    <property type="entry name" value="5_3_exonuc"/>
    <property type="match status" value="1"/>
</dbReference>
<dbReference type="CDD" id="cd09898">
    <property type="entry name" value="H3TH_53EXO"/>
    <property type="match status" value="1"/>
</dbReference>
<keyword evidence="10 15" id="KW-0238">DNA-binding</keyword>
<evidence type="ECO:0000313" key="19">
    <source>
        <dbReference type="Proteomes" id="UP000433493"/>
    </source>
</evidence>
<feature type="domain" description="5'-3' exonuclease" evidence="16">
    <location>
        <begin position="1"/>
        <end position="259"/>
    </location>
</feature>
<dbReference type="GO" id="GO:0006261">
    <property type="term" value="P:DNA-templated DNA replication"/>
    <property type="evidence" value="ECO:0007669"/>
    <property type="project" value="UniProtKB-UniRule"/>
</dbReference>
<dbReference type="InterPro" id="IPR002298">
    <property type="entry name" value="DNA_polymerase_A"/>
</dbReference>
<dbReference type="EMBL" id="WBKB01000002">
    <property type="protein sequence ID" value="KAB1644252.1"/>
    <property type="molecule type" value="Genomic_DNA"/>
</dbReference>